<protein>
    <recommendedName>
        <fullName evidence="2">Beta-lactamase-related domain-containing protein</fullName>
    </recommendedName>
</protein>
<gene>
    <name evidence="3" type="ORF">GCM10009759_59410</name>
</gene>
<comment type="caution">
    <text evidence="3">The sequence shown here is derived from an EMBL/GenBank/DDBJ whole genome shotgun (WGS) entry which is preliminary data.</text>
</comment>
<dbReference type="RefSeq" id="WP_344556524.1">
    <property type="nucleotide sequence ID" value="NZ_BAAANS010000049.1"/>
</dbReference>
<proteinExistence type="predicted"/>
<organism evidence="3 4">
    <name type="scientific">Kitasatospora saccharophila</name>
    <dbReference type="NCBI Taxonomy" id="407973"/>
    <lineage>
        <taxon>Bacteria</taxon>
        <taxon>Bacillati</taxon>
        <taxon>Actinomycetota</taxon>
        <taxon>Actinomycetes</taxon>
        <taxon>Kitasatosporales</taxon>
        <taxon>Streptomycetaceae</taxon>
        <taxon>Kitasatospora</taxon>
    </lineage>
</organism>
<name>A0ABP5JGC0_9ACTN</name>
<keyword evidence="1" id="KW-0378">Hydrolase</keyword>
<dbReference type="Gene3D" id="3.40.710.10">
    <property type="entry name" value="DD-peptidase/beta-lactamase superfamily"/>
    <property type="match status" value="1"/>
</dbReference>
<evidence type="ECO:0000313" key="4">
    <source>
        <dbReference type="Proteomes" id="UP001500897"/>
    </source>
</evidence>
<dbReference type="InterPro" id="IPR050789">
    <property type="entry name" value="Diverse_Enzym_Activities"/>
</dbReference>
<dbReference type="InterPro" id="IPR012338">
    <property type="entry name" value="Beta-lactam/transpept-like"/>
</dbReference>
<dbReference type="Proteomes" id="UP001500897">
    <property type="component" value="Unassembled WGS sequence"/>
</dbReference>
<reference evidence="4" key="1">
    <citation type="journal article" date="2019" name="Int. J. Syst. Evol. Microbiol.">
        <title>The Global Catalogue of Microorganisms (GCM) 10K type strain sequencing project: providing services to taxonomists for standard genome sequencing and annotation.</title>
        <authorList>
            <consortium name="The Broad Institute Genomics Platform"/>
            <consortium name="The Broad Institute Genome Sequencing Center for Infectious Disease"/>
            <person name="Wu L."/>
            <person name="Ma J."/>
        </authorList>
    </citation>
    <scope>NUCLEOTIDE SEQUENCE [LARGE SCALE GENOMIC DNA]</scope>
    <source>
        <strain evidence="4">JCM 14559</strain>
    </source>
</reference>
<feature type="domain" description="Beta-lactamase-related" evidence="2">
    <location>
        <begin position="22"/>
        <end position="336"/>
    </location>
</feature>
<evidence type="ECO:0000313" key="3">
    <source>
        <dbReference type="EMBL" id="GAA2114831.1"/>
    </source>
</evidence>
<dbReference type="EMBL" id="BAAANS010000049">
    <property type="protein sequence ID" value="GAA2114831.1"/>
    <property type="molecule type" value="Genomic_DNA"/>
</dbReference>
<dbReference type="PANTHER" id="PTHR43283:SF11">
    <property type="entry name" value="BETA-LACTAMASE-RELATED DOMAIN-CONTAINING PROTEIN"/>
    <property type="match status" value="1"/>
</dbReference>
<dbReference type="Pfam" id="PF00144">
    <property type="entry name" value="Beta-lactamase"/>
    <property type="match status" value="1"/>
</dbReference>
<evidence type="ECO:0000259" key="2">
    <source>
        <dbReference type="Pfam" id="PF00144"/>
    </source>
</evidence>
<keyword evidence="4" id="KW-1185">Reference proteome</keyword>
<evidence type="ECO:0000256" key="1">
    <source>
        <dbReference type="ARBA" id="ARBA00022801"/>
    </source>
</evidence>
<dbReference type="PANTHER" id="PTHR43283">
    <property type="entry name" value="BETA-LACTAMASE-RELATED"/>
    <property type="match status" value="1"/>
</dbReference>
<dbReference type="InterPro" id="IPR001466">
    <property type="entry name" value="Beta-lactam-related"/>
</dbReference>
<accession>A0ABP5JGC0</accession>
<sequence>MPAEPQEWADATAAALGAALGAAVDDGQFPGGVLVAGQIGAGRAVAACGTVAPECGAARPDEHTRYDLASLTKVLATWPLIGTAVRAGLLDLDAPLHAAFPQLPSPGRELTTAQLLSHTAGLLPRTGLARYEHTGRPLVEHLCAEPLVSAPGAHHRYVDRGFILLGLLLPDLLGHPLPALADTLWRGLGLTATAYGPLPRDPGLAPTEQRLLGAPRTWGVPHDPSAALLGGVAGHAGVFSSAADLAAYAEHLLGADGPLPQWFALSRRPRTAVEPGLHRGLAWLVTADGSVAYHHGFTGTSLYLAPRTGRYLVLCTNAVYHGWDRARLAPLRALALRSLLPGG</sequence>
<dbReference type="SUPFAM" id="SSF56601">
    <property type="entry name" value="beta-lactamase/transpeptidase-like"/>
    <property type="match status" value="1"/>
</dbReference>